<reference evidence="2 3" key="1">
    <citation type="submission" date="2018-03" db="EMBL/GenBank/DDBJ databases">
        <title>Genomic Encyclopedia of Archaeal and Bacterial Type Strains, Phase II (KMG-II): from individual species to whole genera.</title>
        <authorList>
            <person name="Goeker M."/>
        </authorList>
    </citation>
    <scope>NUCLEOTIDE SEQUENCE [LARGE SCALE GENOMIC DNA]</scope>
    <source>
        <strain evidence="2 3">DSM 44889</strain>
    </source>
</reference>
<protein>
    <submittedName>
        <fullName evidence="2">Uncharacterized protein</fullName>
    </submittedName>
</protein>
<name>A0A315ZSN6_9ACTN</name>
<dbReference type="AlphaFoldDB" id="A0A315ZSN6"/>
<evidence type="ECO:0000313" key="3">
    <source>
        <dbReference type="Proteomes" id="UP000245469"/>
    </source>
</evidence>
<sequence length="75" mass="8344">MKTSDELPFSGTPDLDPDLPPESERQAQPDARAHLKALLSDVDQDLALLRELRDSGASGDHAARVLQERDQRPQR</sequence>
<dbReference type="EMBL" id="QGDQ01000032">
    <property type="protein sequence ID" value="PWJ48163.1"/>
    <property type="molecule type" value="Genomic_DNA"/>
</dbReference>
<dbReference type="RefSeq" id="WP_109776148.1">
    <property type="nucleotide sequence ID" value="NZ_QGDQ01000032.1"/>
</dbReference>
<dbReference type="Proteomes" id="UP000245469">
    <property type="component" value="Unassembled WGS sequence"/>
</dbReference>
<feature type="region of interest" description="Disordered" evidence="1">
    <location>
        <begin position="1"/>
        <end position="29"/>
    </location>
</feature>
<accession>A0A315ZSN6</accession>
<feature type="compositionally biased region" description="Basic and acidic residues" evidence="1">
    <location>
        <begin position="61"/>
        <end position="75"/>
    </location>
</feature>
<keyword evidence="3" id="KW-1185">Reference proteome</keyword>
<organism evidence="2 3">
    <name type="scientific">Quadrisphaera granulorum</name>
    <dbReference type="NCBI Taxonomy" id="317664"/>
    <lineage>
        <taxon>Bacteria</taxon>
        <taxon>Bacillati</taxon>
        <taxon>Actinomycetota</taxon>
        <taxon>Actinomycetes</taxon>
        <taxon>Kineosporiales</taxon>
        <taxon>Kineosporiaceae</taxon>
        <taxon>Quadrisphaera</taxon>
    </lineage>
</organism>
<evidence type="ECO:0000256" key="1">
    <source>
        <dbReference type="SAM" id="MobiDB-lite"/>
    </source>
</evidence>
<feature type="region of interest" description="Disordered" evidence="1">
    <location>
        <begin position="53"/>
        <end position="75"/>
    </location>
</feature>
<comment type="caution">
    <text evidence="2">The sequence shown here is derived from an EMBL/GenBank/DDBJ whole genome shotgun (WGS) entry which is preliminary data.</text>
</comment>
<proteinExistence type="predicted"/>
<evidence type="ECO:0000313" key="2">
    <source>
        <dbReference type="EMBL" id="PWJ48163.1"/>
    </source>
</evidence>
<gene>
    <name evidence="2" type="ORF">BXY45_13243</name>
</gene>